<evidence type="ECO:0000259" key="1">
    <source>
        <dbReference type="Pfam" id="PF14229"/>
    </source>
</evidence>
<evidence type="ECO:0000313" key="3">
    <source>
        <dbReference type="Proteomes" id="UP000033607"/>
    </source>
</evidence>
<gene>
    <name evidence="2" type="ORF">WN50_13865</name>
</gene>
<accession>A0A0F5YFL6</accession>
<dbReference type="EMBL" id="LATL02000350">
    <property type="protein sequence ID" value="KKD37538.2"/>
    <property type="molecule type" value="Genomic_DNA"/>
</dbReference>
<dbReference type="PATRIC" id="fig|1637645.4.peg.6835"/>
<dbReference type="Pfam" id="PF14229">
    <property type="entry name" value="DUF4332"/>
    <property type="match status" value="1"/>
</dbReference>
<proteinExistence type="predicted"/>
<name>A0A0F5YFL6_9CYAN</name>
<comment type="caution">
    <text evidence="2">The sequence shown here is derived from an EMBL/GenBank/DDBJ whole genome shotgun (WGS) entry which is preliminary data.</text>
</comment>
<protein>
    <recommendedName>
        <fullName evidence="1">DUF4332 domain-containing protein</fullName>
    </recommendedName>
</protein>
<reference evidence="2 3" key="1">
    <citation type="submission" date="2015-06" db="EMBL/GenBank/DDBJ databases">
        <title>Draft genome assembly of filamentous brackish cyanobacterium Limnoraphis robusta strain CS-951.</title>
        <authorList>
            <person name="Willis A."/>
            <person name="Parks M."/>
            <person name="Burford M.A."/>
        </authorList>
    </citation>
    <scope>NUCLEOTIDE SEQUENCE [LARGE SCALE GENOMIC DNA]</scope>
    <source>
        <strain evidence="2 3">CS-951</strain>
    </source>
</reference>
<evidence type="ECO:0000313" key="2">
    <source>
        <dbReference type="EMBL" id="KKD37538.2"/>
    </source>
</evidence>
<sequence>MAVSQSKSPSSIQACDWPISQLPGLNSSNQQLLSDKCGITTTTELLENGRTQAQKMMLANVLQGSLRDISKWVAMADLARIPSVGCQHCGLLLHAGIGSVTQLAQMPVHRLHQQILRLHVITMQRRDLCPSVAVVQRWVQEAPWL</sequence>
<dbReference type="InterPro" id="IPR025567">
    <property type="entry name" value="DUF4332"/>
</dbReference>
<organism evidence="2 3">
    <name type="scientific">Limnoraphis robusta CS-951</name>
    <dbReference type="NCBI Taxonomy" id="1637645"/>
    <lineage>
        <taxon>Bacteria</taxon>
        <taxon>Bacillati</taxon>
        <taxon>Cyanobacteriota</taxon>
        <taxon>Cyanophyceae</taxon>
        <taxon>Oscillatoriophycideae</taxon>
        <taxon>Oscillatoriales</taxon>
        <taxon>Sirenicapillariaceae</taxon>
        <taxon>Limnoraphis</taxon>
    </lineage>
</organism>
<feature type="domain" description="DUF4332" evidence="1">
    <location>
        <begin position="28"/>
        <end position="142"/>
    </location>
</feature>
<dbReference type="AlphaFoldDB" id="A0A0F5YFL6"/>
<dbReference type="RefSeq" id="WP_049561695.1">
    <property type="nucleotide sequence ID" value="NZ_LATL02000350.1"/>
</dbReference>
<dbReference type="Proteomes" id="UP000033607">
    <property type="component" value="Unassembled WGS sequence"/>
</dbReference>
<dbReference type="OrthoDB" id="530698at2"/>